<gene>
    <name evidence="1" type="ORF">GGR03_003724</name>
</gene>
<evidence type="ECO:0000313" key="1">
    <source>
        <dbReference type="EMBL" id="MBB4004629.1"/>
    </source>
</evidence>
<reference evidence="1 2" key="1">
    <citation type="submission" date="2020-08" db="EMBL/GenBank/DDBJ databases">
        <title>Genomic Encyclopedia of Type Strains, Phase IV (KMG-IV): sequencing the most valuable type-strain genomes for metagenomic binning, comparative biology and taxonomic classification.</title>
        <authorList>
            <person name="Goeker M."/>
        </authorList>
    </citation>
    <scope>NUCLEOTIDE SEQUENCE [LARGE SCALE GENOMIC DNA]</scope>
    <source>
        <strain evidence="1 2">DSM 103570</strain>
    </source>
</reference>
<dbReference type="RefSeq" id="WP_183210235.1">
    <property type="nucleotide sequence ID" value="NZ_JAAAMM010000005.1"/>
</dbReference>
<dbReference type="AlphaFoldDB" id="A0A7W6HG92"/>
<dbReference type="EMBL" id="JACIEM010000005">
    <property type="protein sequence ID" value="MBB4004629.1"/>
    <property type="molecule type" value="Genomic_DNA"/>
</dbReference>
<sequence>MAWLTDLLFFSRVGRFVRKVLDGTEKASIADAEFEVVASPADLPPRVEDGTRPYATILHWGRRLPATIEDVHELFGPAEKDLGKCRSAGLRLSWAAGKALRAGRVEHALISEAVIALEQAGAAAALAASILERLAFEHEYASRQWLSFVEKFYDAEAEIADALMAMRFVLNDPLDPY</sequence>
<dbReference type="Proteomes" id="UP000588647">
    <property type="component" value="Unassembled WGS sequence"/>
</dbReference>
<proteinExistence type="predicted"/>
<accession>A0A7W6HG92</accession>
<name>A0A7W6HG92_9HYPH</name>
<organism evidence="1 2">
    <name type="scientific">Aurantimonas endophytica</name>
    <dbReference type="NCBI Taxonomy" id="1522175"/>
    <lineage>
        <taxon>Bacteria</taxon>
        <taxon>Pseudomonadati</taxon>
        <taxon>Pseudomonadota</taxon>
        <taxon>Alphaproteobacteria</taxon>
        <taxon>Hyphomicrobiales</taxon>
        <taxon>Aurantimonadaceae</taxon>
        <taxon>Aurantimonas</taxon>
    </lineage>
</organism>
<keyword evidence="2" id="KW-1185">Reference proteome</keyword>
<comment type="caution">
    <text evidence="1">The sequence shown here is derived from an EMBL/GenBank/DDBJ whole genome shotgun (WGS) entry which is preliminary data.</text>
</comment>
<protein>
    <submittedName>
        <fullName evidence="1">Uncharacterized protein</fullName>
    </submittedName>
</protein>
<evidence type="ECO:0000313" key="2">
    <source>
        <dbReference type="Proteomes" id="UP000588647"/>
    </source>
</evidence>